<feature type="region of interest" description="Disordered" evidence="1">
    <location>
        <begin position="48"/>
        <end position="70"/>
    </location>
</feature>
<dbReference type="AlphaFoldDB" id="A0A4W2DYD2"/>
<evidence type="ECO:0000256" key="2">
    <source>
        <dbReference type="SAM" id="Phobius"/>
    </source>
</evidence>
<organism evidence="3 4">
    <name type="scientific">Bos indicus x Bos taurus</name>
    <name type="common">Hybrid cattle</name>
    <dbReference type="NCBI Taxonomy" id="30522"/>
    <lineage>
        <taxon>Eukaryota</taxon>
        <taxon>Metazoa</taxon>
        <taxon>Chordata</taxon>
        <taxon>Craniata</taxon>
        <taxon>Vertebrata</taxon>
        <taxon>Euteleostomi</taxon>
        <taxon>Mammalia</taxon>
        <taxon>Eutheria</taxon>
        <taxon>Laurasiatheria</taxon>
        <taxon>Artiodactyla</taxon>
        <taxon>Ruminantia</taxon>
        <taxon>Pecora</taxon>
        <taxon>Bovidae</taxon>
        <taxon>Bovinae</taxon>
        <taxon>Bos</taxon>
    </lineage>
</organism>
<keyword evidence="2" id="KW-0472">Membrane</keyword>
<evidence type="ECO:0000313" key="3">
    <source>
        <dbReference type="Ensembl" id="ENSBIXP00000024323.1"/>
    </source>
</evidence>
<keyword evidence="4" id="KW-1185">Reference proteome</keyword>
<keyword evidence="2" id="KW-0812">Transmembrane</keyword>
<gene>
    <name evidence="3" type="primary">DIO1</name>
</gene>
<evidence type="ECO:0000313" key="4">
    <source>
        <dbReference type="Proteomes" id="UP000314981"/>
    </source>
</evidence>
<dbReference type="Proteomes" id="UP000314981">
    <property type="component" value="Chromosome 3"/>
</dbReference>
<name>A0A4W2DYD2_BOBOX</name>
<keyword evidence="2" id="KW-1133">Transmembrane helix</keyword>
<protein>
    <submittedName>
        <fullName evidence="3">Iodothyronine deiodinase 1</fullName>
    </submittedName>
</protein>
<reference evidence="3 4" key="1">
    <citation type="submission" date="2018-11" db="EMBL/GenBank/DDBJ databases">
        <title>Haplotype-resolved cattle genomes.</title>
        <authorList>
            <person name="Low W.Y."/>
            <person name="Tearle R."/>
            <person name="Bickhart D.M."/>
            <person name="Rosen B.D."/>
            <person name="Koren S."/>
            <person name="Rhie A."/>
            <person name="Hiendleder S."/>
            <person name="Phillippy A.M."/>
            <person name="Smith T.P.L."/>
            <person name="Williams J.L."/>
        </authorList>
    </citation>
    <scope>NUCLEOTIDE SEQUENCE [LARGE SCALE GENOMIC DNA]</scope>
</reference>
<reference evidence="3" key="2">
    <citation type="submission" date="2025-08" db="UniProtKB">
        <authorList>
            <consortium name="Ensembl"/>
        </authorList>
    </citation>
    <scope>IDENTIFICATION</scope>
</reference>
<dbReference type="Ensembl" id="ENSBIXT00000040405.1">
    <property type="protein sequence ID" value="ENSBIXP00000024323.1"/>
    <property type="gene ID" value="ENSBIXG00000005584.1"/>
</dbReference>
<sequence length="104" mass="11689">MGLPSPGLWLKRLWVLFQVALHVAIGKVLLTLFPRRVKQNILAMGEKTGPLAETGGHDTRGSGPKLSCSPPVRREVQHLGLHARQQTLGAEFWKLYLTFIYFQI</sequence>
<reference evidence="3" key="3">
    <citation type="submission" date="2025-09" db="UniProtKB">
        <authorList>
            <consortium name="Ensembl"/>
        </authorList>
    </citation>
    <scope>IDENTIFICATION</scope>
</reference>
<accession>A0A4W2DYD2</accession>
<feature type="transmembrane region" description="Helical" evidence="2">
    <location>
        <begin position="12"/>
        <end position="33"/>
    </location>
</feature>
<proteinExistence type="predicted"/>
<evidence type="ECO:0000256" key="1">
    <source>
        <dbReference type="SAM" id="MobiDB-lite"/>
    </source>
</evidence>